<gene>
    <name evidence="6" type="ORF">DW914_09920</name>
    <name evidence="5" type="ORF">DWY29_09620</name>
    <name evidence="4" type="ORF">RIL183_20261</name>
</gene>
<evidence type="ECO:0000259" key="3">
    <source>
        <dbReference type="PROSITE" id="PS51782"/>
    </source>
</evidence>
<reference evidence="8 9" key="3">
    <citation type="submission" date="2018-08" db="EMBL/GenBank/DDBJ databases">
        <title>A genome reference for cultivated species of the human gut microbiota.</title>
        <authorList>
            <person name="Zou Y."/>
            <person name="Xue W."/>
            <person name="Luo G."/>
        </authorList>
    </citation>
    <scope>NUCLEOTIDE SEQUENCE [LARGE SCALE GENOMIC DNA]</scope>
    <source>
        <strain evidence="5 9">AF24-4</strain>
        <strain evidence="6 8">AM42-1AC</strain>
    </source>
</reference>
<dbReference type="Proteomes" id="UP000283492">
    <property type="component" value="Unassembled WGS sequence"/>
</dbReference>
<evidence type="ECO:0000313" key="7">
    <source>
        <dbReference type="Proteomes" id="UP000049828"/>
    </source>
</evidence>
<dbReference type="AlphaFoldDB" id="A0A0M6WJD6"/>
<dbReference type="Proteomes" id="UP000049828">
    <property type="component" value="Unassembled WGS sequence"/>
</dbReference>
<dbReference type="Gene3D" id="3.10.350.10">
    <property type="entry name" value="LysM domain"/>
    <property type="match status" value="1"/>
</dbReference>
<dbReference type="InterPro" id="IPR036779">
    <property type="entry name" value="LysM_dom_sf"/>
</dbReference>
<dbReference type="PROSITE" id="PS51782">
    <property type="entry name" value="LYSM"/>
    <property type="match status" value="1"/>
</dbReference>
<dbReference type="InterPro" id="IPR011098">
    <property type="entry name" value="G5_dom"/>
</dbReference>
<feature type="domain" description="LysM" evidence="3">
    <location>
        <begin position="262"/>
        <end position="307"/>
    </location>
</feature>
<sequence>MQKIELTKKVIIELFVIAGLFLVLLFFAVSQKVTIGQKYQQVYFNGELVGNIAGHVSVDDAVHEVRRELAAESDEPLCMDYEYSSSKANDWFTPLMTEDALKEALKEKMKVSEIETQVRAYTVAIEGYRGNFKSMDEVTEFLNTVKNEADTEGQYTTQISKEAGHISGIYTAQLTEVDPKENTEVTPEVTLADQVSAGANGAFTYQMEYAMANPRDDSYETGTIGMEFIERVEVYEKYISGDALSDVETQVEEVTKEKETNKIYVVESGDVLSVIAMDHDTTVANIMALNGFDNAEVRIYPGQEIIIAVPEPDLSLRIKKGEVYEEDYNAEPTIIKNDEWYTTKQVVHQEGTTGHRERNDIVTYENGIEVARELAHQTIMVESTPAIIEQGTITPPTYIKPLAGGHFTSGFGRRWGRMHKGVDWGCPVGTTVYASSAGTVVSAGYSKGYGNNVVISHPDGRMTRYAHNSKLLVSAGQWVEQGQSIALSGSTGRSTGPHVHFEIYINGVAVNPLNYIGQ</sequence>
<dbReference type="EMBL" id="QSFX01000016">
    <property type="protein sequence ID" value="RHA88092.1"/>
    <property type="molecule type" value="Genomic_DNA"/>
</dbReference>
<dbReference type="RefSeq" id="WP_007884677.1">
    <property type="nucleotide sequence ID" value="NZ_CABJFX010000016.1"/>
</dbReference>
<dbReference type="Gene3D" id="2.20.230.10">
    <property type="entry name" value="Resuscitation-promoting factor rpfb"/>
    <property type="match status" value="1"/>
</dbReference>
<dbReference type="InterPro" id="IPR050570">
    <property type="entry name" value="Cell_wall_metabolism_enzyme"/>
</dbReference>
<dbReference type="GO" id="GO:0004222">
    <property type="term" value="F:metalloendopeptidase activity"/>
    <property type="evidence" value="ECO:0007669"/>
    <property type="project" value="TreeGrafter"/>
</dbReference>
<dbReference type="InterPro" id="IPR018392">
    <property type="entry name" value="LysM"/>
</dbReference>
<evidence type="ECO:0000313" key="6">
    <source>
        <dbReference type="EMBL" id="RHA88092.1"/>
    </source>
</evidence>
<dbReference type="InterPro" id="IPR011055">
    <property type="entry name" value="Dup_hybrid_motif"/>
</dbReference>
<dbReference type="Pfam" id="PF01551">
    <property type="entry name" value="Peptidase_M23"/>
    <property type="match status" value="1"/>
</dbReference>
<feature type="domain" description="G5" evidence="2">
    <location>
        <begin position="314"/>
        <end position="394"/>
    </location>
</feature>
<dbReference type="EMBL" id="QRUN01000012">
    <property type="protein sequence ID" value="RGR67884.1"/>
    <property type="molecule type" value="Genomic_DNA"/>
</dbReference>
<keyword evidence="7" id="KW-1185">Reference proteome</keyword>
<evidence type="ECO:0000313" key="5">
    <source>
        <dbReference type="EMBL" id="RGR67884.1"/>
    </source>
</evidence>
<reference evidence="4" key="2">
    <citation type="submission" date="2015-05" db="EMBL/GenBank/DDBJ databases">
        <authorList>
            <person name="Wang D.B."/>
            <person name="Wang M."/>
        </authorList>
    </citation>
    <scope>NUCLEOTIDE SEQUENCE [LARGE SCALE GENOMIC DNA]</scope>
    <source>
        <strain evidence="4">L1-83</strain>
    </source>
</reference>
<dbReference type="PROSITE" id="PS51109">
    <property type="entry name" value="G5"/>
    <property type="match status" value="1"/>
</dbReference>
<dbReference type="SUPFAM" id="SSF51261">
    <property type="entry name" value="Duplicated hybrid motif"/>
    <property type="match status" value="1"/>
</dbReference>
<dbReference type="SMART" id="SM00257">
    <property type="entry name" value="LysM"/>
    <property type="match status" value="1"/>
</dbReference>
<dbReference type="SUPFAM" id="SSF54106">
    <property type="entry name" value="LysM domain"/>
    <property type="match status" value="1"/>
</dbReference>
<dbReference type="PANTHER" id="PTHR21666:SF270">
    <property type="entry name" value="MUREIN HYDROLASE ACTIVATOR ENVC"/>
    <property type="match status" value="1"/>
</dbReference>
<protein>
    <submittedName>
        <fullName evidence="5">LysM peptidoglycan-binding domain-containing protein</fullName>
    </submittedName>
    <submittedName>
        <fullName evidence="4">Metallopeptidase M23 family protein</fullName>
    </submittedName>
</protein>
<dbReference type="Pfam" id="PF01476">
    <property type="entry name" value="LysM"/>
    <property type="match status" value="1"/>
</dbReference>
<dbReference type="OrthoDB" id="9809488at2"/>
<evidence type="ECO:0000259" key="2">
    <source>
        <dbReference type="PROSITE" id="PS51109"/>
    </source>
</evidence>
<keyword evidence="1" id="KW-0732">Signal</keyword>
<dbReference type="SMART" id="SM01208">
    <property type="entry name" value="G5"/>
    <property type="match status" value="1"/>
</dbReference>
<dbReference type="GeneID" id="75162487"/>
<reference evidence="7" key="1">
    <citation type="submission" date="2015-05" db="EMBL/GenBank/DDBJ databases">
        <authorList>
            <consortium name="Pathogen Informatics"/>
        </authorList>
    </citation>
    <scope>NUCLEOTIDE SEQUENCE [LARGE SCALE GENOMIC DNA]</scope>
    <source>
        <strain evidence="7">L1-83</strain>
    </source>
</reference>
<name>A0A0M6WJD6_9FIRM</name>
<dbReference type="InterPro" id="IPR016047">
    <property type="entry name" value="M23ase_b-sheet_dom"/>
</dbReference>
<dbReference type="Pfam" id="PF07501">
    <property type="entry name" value="G5"/>
    <property type="match status" value="1"/>
</dbReference>
<dbReference type="CDD" id="cd00118">
    <property type="entry name" value="LysM"/>
    <property type="match status" value="1"/>
</dbReference>
<accession>A0A0M6WJD6</accession>
<organism evidence="4 7">
    <name type="scientific">Roseburia inulinivorans</name>
    <dbReference type="NCBI Taxonomy" id="360807"/>
    <lineage>
        <taxon>Bacteria</taxon>
        <taxon>Bacillati</taxon>
        <taxon>Bacillota</taxon>
        <taxon>Clostridia</taxon>
        <taxon>Lachnospirales</taxon>
        <taxon>Lachnospiraceae</taxon>
        <taxon>Roseburia</taxon>
    </lineage>
</organism>
<dbReference type="Gene3D" id="2.70.70.10">
    <property type="entry name" value="Glucose Permease (Domain IIA)"/>
    <property type="match status" value="1"/>
</dbReference>
<evidence type="ECO:0000256" key="1">
    <source>
        <dbReference type="ARBA" id="ARBA00022729"/>
    </source>
</evidence>
<evidence type="ECO:0000313" key="9">
    <source>
        <dbReference type="Proteomes" id="UP000285820"/>
    </source>
</evidence>
<dbReference type="EMBL" id="CVRS01000066">
    <property type="protein sequence ID" value="CRL36834.1"/>
    <property type="molecule type" value="Genomic_DNA"/>
</dbReference>
<proteinExistence type="predicted"/>
<dbReference type="STRING" id="360807.ERS852392_02211"/>
<evidence type="ECO:0000313" key="8">
    <source>
        <dbReference type="Proteomes" id="UP000283492"/>
    </source>
</evidence>
<evidence type="ECO:0000313" key="4">
    <source>
        <dbReference type="EMBL" id="CRL36834.1"/>
    </source>
</evidence>
<dbReference type="PANTHER" id="PTHR21666">
    <property type="entry name" value="PEPTIDASE-RELATED"/>
    <property type="match status" value="1"/>
</dbReference>
<dbReference type="CDD" id="cd12797">
    <property type="entry name" value="M23_peptidase"/>
    <property type="match status" value="1"/>
</dbReference>
<dbReference type="Proteomes" id="UP000285820">
    <property type="component" value="Unassembled WGS sequence"/>
</dbReference>